<evidence type="ECO:0000313" key="5">
    <source>
        <dbReference type="Proteomes" id="UP001299608"/>
    </source>
</evidence>
<feature type="transmembrane region" description="Helical" evidence="1">
    <location>
        <begin position="321"/>
        <end position="349"/>
    </location>
</feature>
<evidence type="ECO:0000256" key="1">
    <source>
        <dbReference type="SAM" id="Phobius"/>
    </source>
</evidence>
<keyword evidence="1" id="KW-0812">Transmembrane</keyword>
<keyword evidence="1" id="KW-1133">Transmembrane helix</keyword>
<dbReference type="GeneID" id="97207222"/>
<dbReference type="Proteomes" id="UP000669239">
    <property type="component" value="Unassembled WGS sequence"/>
</dbReference>
<organism evidence="2 5">
    <name type="scientific">Enterocloster aldenensis</name>
    <dbReference type="NCBI Taxonomy" id="358742"/>
    <lineage>
        <taxon>Bacteria</taxon>
        <taxon>Bacillati</taxon>
        <taxon>Bacillota</taxon>
        <taxon>Clostridia</taxon>
        <taxon>Lachnospirales</taxon>
        <taxon>Lachnospiraceae</taxon>
        <taxon>Enterocloster</taxon>
    </lineage>
</organism>
<feature type="transmembrane region" description="Helical" evidence="1">
    <location>
        <begin position="275"/>
        <end position="301"/>
    </location>
</feature>
<evidence type="ECO:0000313" key="3">
    <source>
        <dbReference type="EMBL" id="NSJ52182.1"/>
    </source>
</evidence>
<dbReference type="GO" id="GO:0005886">
    <property type="term" value="C:plasma membrane"/>
    <property type="evidence" value="ECO:0007669"/>
    <property type="project" value="TreeGrafter"/>
</dbReference>
<dbReference type="RefSeq" id="WP_118712581.1">
    <property type="nucleotide sequence ID" value="NZ_BAABZL010000001.1"/>
</dbReference>
<protein>
    <submittedName>
        <fullName evidence="2">GntP family permease</fullName>
    </submittedName>
</protein>
<dbReference type="GO" id="GO:0015128">
    <property type="term" value="F:gluconate transmembrane transporter activity"/>
    <property type="evidence" value="ECO:0007669"/>
    <property type="project" value="InterPro"/>
</dbReference>
<dbReference type="EMBL" id="JAAITT010000060">
    <property type="protein sequence ID" value="NSJ52182.1"/>
    <property type="molecule type" value="Genomic_DNA"/>
</dbReference>
<dbReference type="PANTHER" id="PTHR30354:SF7">
    <property type="entry name" value="BLL7963 PROTEIN"/>
    <property type="match status" value="1"/>
</dbReference>
<accession>A0AAW5BZM5</accession>
<gene>
    <name evidence="3" type="ORF">G5B36_26375</name>
    <name evidence="2" type="ORF">L0N08_25490</name>
</gene>
<proteinExistence type="predicted"/>
<reference evidence="3" key="2">
    <citation type="submission" date="2020-02" db="EMBL/GenBank/DDBJ databases">
        <authorList>
            <person name="Littmann E."/>
            <person name="Sorbara M."/>
        </authorList>
    </citation>
    <scope>NUCLEOTIDE SEQUENCE</scope>
    <source>
        <strain evidence="3">MSK.1.17</strain>
    </source>
</reference>
<comment type="caution">
    <text evidence="2">The sequence shown here is derived from an EMBL/GenBank/DDBJ whole genome shotgun (WGS) entry which is preliminary data.</text>
</comment>
<feature type="transmembrane region" description="Helical" evidence="1">
    <location>
        <begin position="59"/>
        <end position="81"/>
    </location>
</feature>
<feature type="transmembrane region" description="Helical" evidence="1">
    <location>
        <begin position="251"/>
        <end position="268"/>
    </location>
</feature>
<sequence>MGVLLAFALLVILMYKKVPILVAAPVCAALMALLSGLNVLGTLTGDYMDAMVGFIKSYFILFLICAIFGRIMDVSGAAYSIGNWLGSRLGARYAIWGVSVAAFVLTYGGVSCFVLVFAIYPIALVLFKEANISRKLIPGAIAAGAFTAPNILWGSPGLCNVIPTTYLGTTVKAAPLVSVICSIFFYLSANIYLIYENRRMQKKGECFIPTEKISKLLKESAEKKAISPVVGLVPIAVIIIVLNGFNMDVNIAMLCGVIAGYILFWKNINDKMDTLVVGAQNAIGSIMNTSTAVGIGGVAKITSTFTSLVNWVSNFSGSPLISWAVAVTVISGACGSGSGGVALACSTLADKYLAMGVNPEILHRIASCACIVLDSLPWNGVMITTMAACDLTHKEAYKHLFMITVVLAFVNLCLCVGLGLMLY</sequence>
<name>A0AAW5BZM5_9FIRM</name>
<feature type="transmembrane region" description="Helical" evidence="1">
    <location>
        <begin position="136"/>
        <end position="153"/>
    </location>
</feature>
<feature type="transmembrane region" description="Helical" evidence="1">
    <location>
        <begin position="173"/>
        <end position="195"/>
    </location>
</feature>
<evidence type="ECO:0000313" key="4">
    <source>
        <dbReference type="Proteomes" id="UP000669239"/>
    </source>
</evidence>
<dbReference type="Proteomes" id="UP001299608">
    <property type="component" value="Unassembled WGS sequence"/>
</dbReference>
<feature type="transmembrane region" description="Helical" evidence="1">
    <location>
        <begin position="400"/>
        <end position="422"/>
    </location>
</feature>
<dbReference type="PANTHER" id="PTHR30354">
    <property type="entry name" value="GNT FAMILY GLUCONATE TRANSPORTER"/>
    <property type="match status" value="1"/>
</dbReference>
<dbReference type="InterPro" id="IPR003474">
    <property type="entry name" value="Glcn_transporter"/>
</dbReference>
<keyword evidence="1" id="KW-0472">Membrane</keyword>
<dbReference type="EMBL" id="JAKNGE010000043">
    <property type="protein sequence ID" value="MCG4748773.1"/>
    <property type="molecule type" value="Genomic_DNA"/>
</dbReference>
<reference evidence="3 4" key="1">
    <citation type="journal article" date="2020" name="Cell Host Microbe">
        <title>Functional and Genomic Variation between Human-Derived Isolates of Lachnospiraceae Reveals Inter- and Intra-Species Diversity.</title>
        <authorList>
            <person name="Sorbara M.T."/>
            <person name="Littmann E.R."/>
            <person name="Fontana E."/>
            <person name="Moody T.U."/>
            <person name="Kohout C.E."/>
            <person name="Gjonbalaj M."/>
            <person name="Eaton V."/>
            <person name="Seok R."/>
            <person name="Leiner I.M."/>
            <person name="Pamer E.G."/>
        </authorList>
    </citation>
    <scope>NUCLEOTIDE SEQUENCE [LARGE SCALE GENOMIC DNA]</scope>
    <source>
        <strain evidence="3 4">MSK.1.17</strain>
    </source>
</reference>
<keyword evidence="4" id="KW-1185">Reference proteome</keyword>
<feature type="transmembrane region" description="Helical" evidence="1">
    <location>
        <begin position="225"/>
        <end position="245"/>
    </location>
</feature>
<feature type="transmembrane region" description="Helical" evidence="1">
    <location>
        <begin position="93"/>
        <end position="124"/>
    </location>
</feature>
<dbReference type="AlphaFoldDB" id="A0AAW5BZM5"/>
<reference evidence="2" key="3">
    <citation type="submission" date="2022-01" db="EMBL/GenBank/DDBJ databases">
        <title>Collection of gut derived symbiotic bacterial strains cultured from healthy donors.</title>
        <authorList>
            <person name="Lin H."/>
            <person name="Kohout C."/>
            <person name="Waligurski E."/>
            <person name="Pamer E.G."/>
        </authorList>
    </citation>
    <scope>NUCLEOTIDE SEQUENCE</scope>
    <source>
        <strain evidence="2">DFI.6.55</strain>
    </source>
</reference>
<evidence type="ECO:0000313" key="2">
    <source>
        <dbReference type="EMBL" id="MCG4748773.1"/>
    </source>
</evidence>